<evidence type="ECO:0000259" key="3">
    <source>
        <dbReference type="Pfam" id="PF25975"/>
    </source>
</evidence>
<dbReference type="Gene3D" id="6.10.140.1990">
    <property type="match status" value="1"/>
</dbReference>
<dbReference type="GO" id="GO:0019898">
    <property type="term" value="C:extrinsic component of membrane"/>
    <property type="evidence" value="ECO:0007669"/>
    <property type="project" value="InterPro"/>
</dbReference>
<dbReference type="GO" id="GO:0030288">
    <property type="term" value="C:outer membrane-bounded periplasmic space"/>
    <property type="evidence" value="ECO:0007669"/>
    <property type="project" value="TreeGrafter"/>
</dbReference>
<evidence type="ECO:0000259" key="2">
    <source>
        <dbReference type="Pfam" id="PF25954"/>
    </source>
</evidence>
<organism evidence="4">
    <name type="scientific">hydrocarbon metagenome</name>
    <dbReference type="NCBI Taxonomy" id="938273"/>
    <lineage>
        <taxon>unclassified sequences</taxon>
        <taxon>metagenomes</taxon>
        <taxon>ecological metagenomes</taxon>
    </lineage>
</organism>
<dbReference type="PANTHER" id="PTHR30097:SF15">
    <property type="entry name" value="CATION EFFLUX SYSTEM PROTEIN CUSB"/>
    <property type="match status" value="1"/>
</dbReference>
<accession>A0A0W8G1J1</accession>
<dbReference type="InterPro" id="IPR058649">
    <property type="entry name" value="CzcB_C"/>
</dbReference>
<dbReference type="Gene3D" id="2.40.420.20">
    <property type="match status" value="1"/>
</dbReference>
<dbReference type="GO" id="GO:0015679">
    <property type="term" value="P:plasma membrane copper ion transport"/>
    <property type="evidence" value="ECO:0007669"/>
    <property type="project" value="TreeGrafter"/>
</dbReference>
<dbReference type="FunFam" id="2.40.420.20:FF:000006">
    <property type="entry name" value="RND family efflux transporter MFP subunit"/>
    <property type="match status" value="1"/>
</dbReference>
<feature type="domain" description="CzcB-like C-terminal circularly permuted SH3-like" evidence="3">
    <location>
        <begin position="423"/>
        <end position="483"/>
    </location>
</feature>
<dbReference type="InterPro" id="IPR051909">
    <property type="entry name" value="MFP_Cation_Efflux"/>
</dbReference>
<dbReference type="Pfam" id="PF25975">
    <property type="entry name" value="CzcB_C"/>
    <property type="match status" value="1"/>
</dbReference>
<feature type="domain" description="CusB-like beta-barrel" evidence="2">
    <location>
        <begin position="339"/>
        <end position="412"/>
    </location>
</feature>
<proteinExistence type="predicted"/>
<dbReference type="Gene3D" id="2.40.30.170">
    <property type="match status" value="1"/>
</dbReference>
<dbReference type="InterPro" id="IPR006143">
    <property type="entry name" value="RND_pump_MFP"/>
</dbReference>
<gene>
    <name evidence="4" type="ORF">ASZ90_003155</name>
</gene>
<name>A0A0W8G1J1_9ZZZZ</name>
<evidence type="ECO:0000256" key="1">
    <source>
        <dbReference type="ARBA" id="ARBA00022448"/>
    </source>
</evidence>
<reference evidence="4" key="1">
    <citation type="journal article" date="2015" name="Proc. Natl. Acad. Sci. U.S.A.">
        <title>Networks of energetic and metabolic interactions define dynamics in microbial communities.</title>
        <authorList>
            <person name="Embree M."/>
            <person name="Liu J.K."/>
            <person name="Al-Bassam M.M."/>
            <person name="Zengler K."/>
        </authorList>
    </citation>
    <scope>NUCLEOTIDE SEQUENCE</scope>
</reference>
<comment type="caution">
    <text evidence="4">The sequence shown here is derived from an EMBL/GenBank/DDBJ whole genome shotgun (WGS) entry which is preliminary data.</text>
</comment>
<dbReference type="AlphaFoldDB" id="A0A0W8G1J1"/>
<dbReference type="InterPro" id="IPR058792">
    <property type="entry name" value="Beta-barrel_RND_2"/>
</dbReference>
<protein>
    <submittedName>
        <fullName evidence="4">Putative co/zn/cd efflux system membrane fusion protein</fullName>
    </submittedName>
</protein>
<dbReference type="NCBIfam" id="TIGR01730">
    <property type="entry name" value="RND_mfp"/>
    <property type="match status" value="1"/>
</dbReference>
<dbReference type="GO" id="GO:0046914">
    <property type="term" value="F:transition metal ion binding"/>
    <property type="evidence" value="ECO:0007669"/>
    <property type="project" value="TreeGrafter"/>
</dbReference>
<dbReference type="Pfam" id="PF25954">
    <property type="entry name" value="Beta-barrel_RND_2"/>
    <property type="match status" value="1"/>
</dbReference>
<dbReference type="SUPFAM" id="SSF111369">
    <property type="entry name" value="HlyD-like secretion proteins"/>
    <property type="match status" value="1"/>
</dbReference>
<dbReference type="GO" id="GO:0022857">
    <property type="term" value="F:transmembrane transporter activity"/>
    <property type="evidence" value="ECO:0007669"/>
    <property type="project" value="InterPro"/>
</dbReference>
<dbReference type="InterPro" id="IPR030190">
    <property type="entry name" value="MacA_alpha-hairpin_sf"/>
</dbReference>
<dbReference type="GO" id="GO:1990961">
    <property type="term" value="P:xenobiotic detoxification by transmembrane export across the plasma membrane"/>
    <property type="evidence" value="ECO:0007669"/>
    <property type="project" value="InterPro"/>
</dbReference>
<dbReference type="PROSITE" id="PS51257">
    <property type="entry name" value="PROKAR_LIPOPROTEIN"/>
    <property type="match status" value="1"/>
</dbReference>
<keyword evidence="1" id="KW-0813">Transport</keyword>
<sequence>MLRLTKIILLSAVLTFLVSCTHDHDHETEEGHEHGAISVTQYTDSTEIFMEYQPLLVNKETEFLIHLTDLKNFKAVTEGVLTAEFVNENRNKITVTEYEPARAGIYIPSVIFDNAGNYKMTITLKGGQVSDVIIVEDVKVYANSSELPHIHEEESSDISFLKEQQWKIEFANEPVQKRKLQKSVLATGEIKPKPENYAKVVSPVRGTILAKHNSKINSIGDYVKTGEVLLIISPSADASINVQRIKSEYLLAETEYQRVNNLFDRKAVSQKRLDEARSDFEAKRSSYNSLTDQIKITDNGYAILSPINGYIEKLNFSLGENLESGEKLFTIVNPNRLILQANIPSSRSEDVINSNDASFRVEGLNKEYSIKELNGGKISVAAGLNQTNRTISVYYEFNNPQNKIKIGMFAEVFMKIGEGEELLAIPESAIINEDGLHTAYVQLEGEAFEKRILKTGIIDQGYVQVLEGLKEGERVVTKGAYQVRLAALSPESAIGHGHVH</sequence>
<dbReference type="GO" id="GO:0060003">
    <property type="term" value="P:copper ion export"/>
    <property type="evidence" value="ECO:0007669"/>
    <property type="project" value="TreeGrafter"/>
</dbReference>
<dbReference type="EMBL" id="LNQE01000377">
    <property type="protein sequence ID" value="KUG26999.1"/>
    <property type="molecule type" value="Genomic_DNA"/>
</dbReference>
<dbReference type="PANTHER" id="PTHR30097">
    <property type="entry name" value="CATION EFFLUX SYSTEM PROTEIN CUSB"/>
    <property type="match status" value="1"/>
</dbReference>
<dbReference type="GO" id="GO:1990195">
    <property type="term" value="C:macrolide transmembrane transporter complex"/>
    <property type="evidence" value="ECO:0007669"/>
    <property type="project" value="InterPro"/>
</dbReference>
<evidence type="ECO:0000313" key="4">
    <source>
        <dbReference type="EMBL" id="KUG26999.1"/>
    </source>
</evidence>